<feature type="region of interest" description="Disordered" evidence="1">
    <location>
        <begin position="44"/>
        <end position="97"/>
    </location>
</feature>
<evidence type="ECO:0000313" key="3">
    <source>
        <dbReference type="Proteomes" id="UP000244855"/>
    </source>
</evidence>
<keyword evidence="3" id="KW-1185">Reference proteome</keyword>
<name>A0A2V1E7A8_9PLEO</name>
<dbReference type="AlphaFoldDB" id="A0A2V1E7A8"/>
<gene>
    <name evidence="2" type="ORF">DM02DRAFT_624212</name>
</gene>
<feature type="compositionally biased region" description="Basic and acidic residues" evidence="1">
    <location>
        <begin position="58"/>
        <end position="67"/>
    </location>
</feature>
<feature type="compositionally biased region" description="Basic and acidic residues" evidence="1">
    <location>
        <begin position="1221"/>
        <end position="1230"/>
    </location>
</feature>
<dbReference type="EMBL" id="KZ805315">
    <property type="protein sequence ID" value="PVI05180.1"/>
    <property type="molecule type" value="Genomic_DNA"/>
</dbReference>
<dbReference type="OrthoDB" id="428577at2759"/>
<dbReference type="STRING" id="97972.A0A2V1E7A8"/>
<reference evidence="2 3" key="1">
    <citation type="journal article" date="2018" name="Sci. Rep.">
        <title>Comparative genomics provides insights into the lifestyle and reveals functional heterogeneity of dark septate endophytic fungi.</title>
        <authorList>
            <person name="Knapp D.G."/>
            <person name="Nemeth J.B."/>
            <person name="Barry K."/>
            <person name="Hainaut M."/>
            <person name="Henrissat B."/>
            <person name="Johnson J."/>
            <person name="Kuo A."/>
            <person name="Lim J.H.P."/>
            <person name="Lipzen A."/>
            <person name="Nolan M."/>
            <person name="Ohm R.A."/>
            <person name="Tamas L."/>
            <person name="Grigoriev I.V."/>
            <person name="Spatafora J.W."/>
            <person name="Nagy L.G."/>
            <person name="Kovacs G.M."/>
        </authorList>
    </citation>
    <scope>NUCLEOTIDE SEQUENCE [LARGE SCALE GENOMIC DNA]</scope>
    <source>
        <strain evidence="2 3">DSE2036</strain>
    </source>
</reference>
<protein>
    <submittedName>
        <fullName evidence="2">Uncharacterized protein</fullName>
    </submittedName>
</protein>
<feature type="compositionally biased region" description="Polar residues" evidence="1">
    <location>
        <begin position="70"/>
        <end position="90"/>
    </location>
</feature>
<proteinExistence type="predicted"/>
<organism evidence="2 3">
    <name type="scientific">Periconia macrospinosa</name>
    <dbReference type="NCBI Taxonomy" id="97972"/>
    <lineage>
        <taxon>Eukaryota</taxon>
        <taxon>Fungi</taxon>
        <taxon>Dikarya</taxon>
        <taxon>Ascomycota</taxon>
        <taxon>Pezizomycotina</taxon>
        <taxon>Dothideomycetes</taxon>
        <taxon>Pleosporomycetidae</taxon>
        <taxon>Pleosporales</taxon>
        <taxon>Massarineae</taxon>
        <taxon>Periconiaceae</taxon>
        <taxon>Periconia</taxon>
    </lineage>
</organism>
<dbReference type="Proteomes" id="UP000244855">
    <property type="component" value="Unassembled WGS sequence"/>
</dbReference>
<sequence length="1230" mass="140172">MADGVLWYPPRRSWRCRNCGRRNNFQHERCFCGELQSKNRLASDIAKAPPSVSSKRQQKNDLSKEPNEANIDSTRNTISGSWLKSPTSSGKKSRSPSIFERANTAGLNESFETSISAQNANEEFSYENVYVLMVSWEGAADEPETRQQHLKVEQLEHLFAHTFKYNVEHRKIDTLTDPSAQLKDSMDRFLGHGGPNNLLIFYYKGHFSYNEVAKECVLHRNADGLEYDVAAWEEVESRLTDDTYDDTLVILDCDLPSNFQTNTLLSVKNQPTRALEILLPGEIPRFESTSLTTFVFCALIYLSPKEEGAPNFSTVDIVRYPKYRDKSPKHLIRGSQDRNIYLGIPETNTEPKRKHRYTVKEISERLAGILWEDAALVNMAIQALSKSDGDTFCKHHDYILKRIVERAPAKQVLDYHSLRKHSMSLACNFVGLVVEPVAYEAENDATDFLIQSELSARDLAKHFTNDAQKTFRIYLFCFTYPEKSVKELMNSVHFWIIEDLLENQFNEFAKGELAWIQELQEAGHTTEEIACLLREEAEFSPWILFEPRSILELNLELLDIAESGHAANCVHEILGRTPDSNQSSNTGSLISLNLNEDLIENIQEATGLAGVVPIVRNKSEWDGTVDFDKEITAANICYSNTIYHDDMEVSLERARICTHRFLHAFSLLQSASLCCNTFTVITHQNQLMPLGEDINTVEMHHIDIKICLEFAHCLEKIAESDLDDNINFRDIQECVTRVLSVFGEHEFTNPKTWMLKEAIHMIALAAQFFSLGFLLYNQAHMGHIHPFFLDQPLTRVYLWGLNPDHNRPYITVEPVELTCVGDMLQSSVMAFSIEDLPEATEGRKFDLVTTAENLLDTWGPGNLIVSADDPTSPQGMQLCGGLIYCVEPQTHVYHWSKDATMDAIKPVSLDLKSYIRIGAIVSENPQCSIDVSESWSHSQVAFEYLGTQDSCWVHDESQVGAQAGQYVLLQYNRTRHKKPGKTLKQLILEYDERMIIYVLDNLWGLQVSFCTGVARRVPLRLLIADLLPVFATNLPDSRYPWEKLNLKHKILDSLQNCDFQKHFSALPEDVMSYLRRVIRRILMTLQPTGVDSEGKYLMVAWPYGCPPYGCFKIPCHDKQSSWVRVLADSTDCATFAYITTSCLETHTVKCRGPKPLWHNTSPVLETAIIRHNEKPSEPLGPLEHKKLYFFKKMDDMLQVTVERTQNGGSNEENGDDEEKGFEDQREKGAQ</sequence>
<feature type="region of interest" description="Disordered" evidence="1">
    <location>
        <begin position="1200"/>
        <end position="1230"/>
    </location>
</feature>
<accession>A0A2V1E7A8</accession>
<evidence type="ECO:0000256" key="1">
    <source>
        <dbReference type="SAM" id="MobiDB-lite"/>
    </source>
</evidence>
<evidence type="ECO:0000313" key="2">
    <source>
        <dbReference type="EMBL" id="PVI05180.1"/>
    </source>
</evidence>